<proteinExistence type="predicted"/>
<comment type="caution">
    <text evidence="1">The sequence shown here is derived from an EMBL/GenBank/DDBJ whole genome shotgun (WGS) entry which is preliminary data.</text>
</comment>
<dbReference type="AlphaFoldDB" id="A0AAD7FM40"/>
<name>A0AAD7FM40_9AGAR</name>
<gene>
    <name evidence="1" type="ORF">FB45DRAFT_749011</name>
</gene>
<feature type="non-terminal residue" evidence="1">
    <location>
        <position position="1"/>
    </location>
</feature>
<evidence type="ECO:0000313" key="2">
    <source>
        <dbReference type="Proteomes" id="UP001221142"/>
    </source>
</evidence>
<evidence type="ECO:0000313" key="1">
    <source>
        <dbReference type="EMBL" id="KAJ7628314.1"/>
    </source>
</evidence>
<dbReference type="PANTHER" id="PTHR35871:SF1">
    <property type="entry name" value="CXC1-LIKE CYSTEINE CLUSTER ASSOCIATED WITH KDZ TRANSPOSASES DOMAIN-CONTAINING PROTEIN"/>
    <property type="match status" value="1"/>
</dbReference>
<dbReference type="PANTHER" id="PTHR35871">
    <property type="entry name" value="EXPRESSED PROTEIN"/>
    <property type="match status" value="1"/>
</dbReference>
<organism evidence="1 2">
    <name type="scientific">Roridomyces roridus</name>
    <dbReference type="NCBI Taxonomy" id="1738132"/>
    <lineage>
        <taxon>Eukaryota</taxon>
        <taxon>Fungi</taxon>
        <taxon>Dikarya</taxon>
        <taxon>Basidiomycota</taxon>
        <taxon>Agaricomycotina</taxon>
        <taxon>Agaricomycetes</taxon>
        <taxon>Agaricomycetidae</taxon>
        <taxon>Agaricales</taxon>
        <taxon>Marasmiineae</taxon>
        <taxon>Mycenaceae</taxon>
        <taxon>Roridomyces</taxon>
    </lineage>
</organism>
<protein>
    <submittedName>
        <fullName evidence="1">Uncharacterized protein</fullName>
    </submittedName>
</protein>
<dbReference type="Proteomes" id="UP001221142">
    <property type="component" value="Unassembled WGS sequence"/>
</dbReference>
<accession>A0AAD7FM40</accession>
<reference evidence="1" key="1">
    <citation type="submission" date="2023-03" db="EMBL/GenBank/DDBJ databases">
        <title>Massive genome expansion in bonnet fungi (Mycena s.s.) driven by repeated elements and novel gene families across ecological guilds.</title>
        <authorList>
            <consortium name="Lawrence Berkeley National Laboratory"/>
            <person name="Harder C.B."/>
            <person name="Miyauchi S."/>
            <person name="Viragh M."/>
            <person name="Kuo A."/>
            <person name="Thoen E."/>
            <person name="Andreopoulos B."/>
            <person name="Lu D."/>
            <person name="Skrede I."/>
            <person name="Drula E."/>
            <person name="Henrissat B."/>
            <person name="Morin E."/>
            <person name="Kohler A."/>
            <person name="Barry K."/>
            <person name="LaButti K."/>
            <person name="Morin E."/>
            <person name="Salamov A."/>
            <person name="Lipzen A."/>
            <person name="Mereny Z."/>
            <person name="Hegedus B."/>
            <person name="Baldrian P."/>
            <person name="Stursova M."/>
            <person name="Weitz H."/>
            <person name="Taylor A."/>
            <person name="Grigoriev I.V."/>
            <person name="Nagy L.G."/>
            <person name="Martin F."/>
            <person name="Kauserud H."/>
        </authorList>
    </citation>
    <scope>NUCLEOTIDE SEQUENCE</scope>
    <source>
        <strain evidence="1">9284</strain>
    </source>
</reference>
<sequence>MAAIGKKQALAVAPDITTAKAVVLRGPSRGKAGGYKAPDFTVWVRNRIEGIRAHLALYTNPNSTTYRRWAESARQAAIAMGRDGEHCGRILASLSRAYIKDRKVLPINPYGGWKESMLADEELANEIRKYLQELGKFITAEKLVEFLAREDIMEKHGIETKISLSTARNYLNELGYRFRVEKKGQYSDGHEREDIVYYRDEVYLPALKGFQDRSFVFEPDGSVITLSLPARVRRTVIWYHDESIFYAHDRRQNYWYHKDAPVTPYRKGEGVSFMVADYFSADFGWLRTQDGEPAAR</sequence>
<keyword evidence="2" id="KW-1185">Reference proteome</keyword>
<dbReference type="EMBL" id="JARKIF010000010">
    <property type="protein sequence ID" value="KAJ7628314.1"/>
    <property type="molecule type" value="Genomic_DNA"/>
</dbReference>